<dbReference type="GO" id="GO:0016853">
    <property type="term" value="F:isomerase activity"/>
    <property type="evidence" value="ECO:0007669"/>
    <property type="project" value="UniProtKB-KW"/>
</dbReference>
<comment type="caution">
    <text evidence="2">The sequence shown here is derived from an EMBL/GenBank/DDBJ whole genome shotgun (WGS) entry which is preliminary data.</text>
</comment>
<keyword evidence="2" id="KW-0413">Isomerase</keyword>
<name>A0AAP5GZM5_PAEAM</name>
<reference evidence="2" key="1">
    <citation type="submission" date="2023-07" db="EMBL/GenBank/DDBJ databases">
        <title>Sorghum-associated microbial communities from plants grown in Nebraska, USA.</title>
        <authorList>
            <person name="Schachtman D."/>
        </authorList>
    </citation>
    <scope>NUCLEOTIDE SEQUENCE</scope>
    <source>
        <strain evidence="2">BE80</strain>
    </source>
</reference>
<dbReference type="Pfam" id="PF14534">
    <property type="entry name" value="DUF4440"/>
    <property type="match status" value="1"/>
</dbReference>
<evidence type="ECO:0000313" key="3">
    <source>
        <dbReference type="Proteomes" id="UP001254832"/>
    </source>
</evidence>
<evidence type="ECO:0000259" key="1">
    <source>
        <dbReference type="Pfam" id="PF14534"/>
    </source>
</evidence>
<protein>
    <submittedName>
        <fullName evidence="2">Ketosteroid isomerase-like protein</fullName>
    </submittedName>
</protein>
<dbReference type="Gene3D" id="3.10.450.50">
    <property type="match status" value="1"/>
</dbReference>
<organism evidence="2 3">
    <name type="scientific">Paenibacillus amylolyticus</name>
    <dbReference type="NCBI Taxonomy" id="1451"/>
    <lineage>
        <taxon>Bacteria</taxon>
        <taxon>Bacillati</taxon>
        <taxon>Bacillota</taxon>
        <taxon>Bacilli</taxon>
        <taxon>Bacillales</taxon>
        <taxon>Paenibacillaceae</taxon>
        <taxon>Paenibacillus</taxon>
    </lineage>
</organism>
<feature type="domain" description="DUF4440" evidence="1">
    <location>
        <begin position="7"/>
        <end position="113"/>
    </location>
</feature>
<dbReference type="RefSeq" id="WP_310137058.1">
    <property type="nucleotide sequence ID" value="NZ_JAVDTR010000002.1"/>
</dbReference>
<gene>
    <name evidence="2" type="ORF">J2W91_001098</name>
</gene>
<evidence type="ECO:0000313" key="2">
    <source>
        <dbReference type="EMBL" id="MDR6722650.1"/>
    </source>
</evidence>
<accession>A0AAP5GZM5</accession>
<dbReference type="Proteomes" id="UP001254832">
    <property type="component" value="Unassembled WGS sequence"/>
</dbReference>
<dbReference type="AlphaFoldDB" id="A0AAP5GZM5"/>
<dbReference type="InterPro" id="IPR027843">
    <property type="entry name" value="DUF4440"/>
</dbReference>
<dbReference type="EMBL" id="JAVDTR010000002">
    <property type="protein sequence ID" value="MDR6722650.1"/>
    <property type="molecule type" value="Genomic_DNA"/>
</dbReference>
<dbReference type="InterPro" id="IPR032710">
    <property type="entry name" value="NTF2-like_dom_sf"/>
</dbReference>
<proteinExistence type="predicted"/>
<sequence length="121" mass="14295">MSYENALQRYIHATNTHQFENVKQLLHPNAVYWFSDQTCRTTHEIQSYFENSWDMIKDEVYSISDVHWLVTEENTATCIYTYHYEGVLNGKFVSGSGRATNVFVKVNEEEWKIIHEHLSSL</sequence>
<dbReference type="SUPFAM" id="SSF54427">
    <property type="entry name" value="NTF2-like"/>
    <property type="match status" value="1"/>
</dbReference>